<organism evidence="1">
    <name type="scientific">Nothobranchius kuhntae</name>
    <name type="common">Beira killifish</name>
    <dbReference type="NCBI Taxonomy" id="321403"/>
    <lineage>
        <taxon>Eukaryota</taxon>
        <taxon>Metazoa</taxon>
        <taxon>Chordata</taxon>
        <taxon>Craniata</taxon>
        <taxon>Vertebrata</taxon>
        <taxon>Euteleostomi</taxon>
        <taxon>Actinopterygii</taxon>
        <taxon>Neopterygii</taxon>
        <taxon>Teleostei</taxon>
        <taxon>Neoteleostei</taxon>
        <taxon>Acanthomorphata</taxon>
        <taxon>Ovalentaria</taxon>
        <taxon>Atherinomorphae</taxon>
        <taxon>Cyprinodontiformes</taxon>
        <taxon>Nothobranchiidae</taxon>
        <taxon>Nothobranchius</taxon>
    </lineage>
</organism>
<evidence type="ECO:0000313" key="1">
    <source>
        <dbReference type="EMBL" id="SBR29322.1"/>
    </source>
</evidence>
<proteinExistence type="predicted"/>
<reference evidence="1" key="1">
    <citation type="submission" date="2016-05" db="EMBL/GenBank/DDBJ databases">
        <authorList>
            <person name="Lavstsen T."/>
            <person name="Jespersen J.S."/>
        </authorList>
    </citation>
    <scope>NUCLEOTIDE SEQUENCE</scope>
    <source>
        <tissue evidence="1">Brain</tissue>
    </source>
</reference>
<protein>
    <submittedName>
        <fullName evidence="1">Uncharacterized protein</fullName>
    </submittedName>
</protein>
<dbReference type="EMBL" id="HAEE01009272">
    <property type="protein sequence ID" value="SBR29322.1"/>
    <property type="molecule type" value="Transcribed_RNA"/>
</dbReference>
<feature type="non-terminal residue" evidence="1">
    <location>
        <position position="1"/>
    </location>
</feature>
<sequence>RPKGRPRIQCETLFLGWPGKALGFLWSWPKWPLCSGPNPNKQKRILFQLSPTKVVSNPGL</sequence>
<name>A0A1A8KAJ2_NOTKU</name>
<dbReference type="AlphaFoldDB" id="A0A1A8KAJ2"/>
<reference evidence="1" key="2">
    <citation type="submission" date="2016-06" db="EMBL/GenBank/DDBJ databases">
        <title>The genome of a short-lived fish provides insights into sex chromosome evolution and the genetic control of aging.</title>
        <authorList>
            <person name="Reichwald K."/>
            <person name="Felder M."/>
            <person name="Petzold A."/>
            <person name="Koch P."/>
            <person name="Groth M."/>
            <person name="Platzer M."/>
        </authorList>
    </citation>
    <scope>NUCLEOTIDE SEQUENCE</scope>
    <source>
        <tissue evidence="1">Brain</tissue>
    </source>
</reference>
<accession>A0A1A8KAJ2</accession>
<gene>
    <name evidence="1" type="primary">Nfu_g_1_009277</name>
</gene>